<organism evidence="1 2">
    <name type="scientific">Plasmodium falciparum Tanzania</name>
    <name type="common">2000708</name>
    <dbReference type="NCBI Taxonomy" id="1036725"/>
    <lineage>
        <taxon>Eukaryota</taxon>
        <taxon>Sar</taxon>
        <taxon>Alveolata</taxon>
        <taxon>Apicomplexa</taxon>
        <taxon>Aconoidasida</taxon>
        <taxon>Haemosporida</taxon>
        <taxon>Plasmodiidae</taxon>
        <taxon>Plasmodium</taxon>
        <taxon>Plasmodium (Laverania)</taxon>
    </lineage>
</organism>
<sequence length="61" mass="7233">MNLINNHIDNNKITIRLYIKKYFFINTSITIFLHRNLNYSISLSGMFAKSLYCIRAIIVHL</sequence>
<evidence type="ECO:0000313" key="2">
    <source>
        <dbReference type="Proteomes" id="UP000030708"/>
    </source>
</evidence>
<reference evidence="1 2" key="1">
    <citation type="submission" date="2013-02" db="EMBL/GenBank/DDBJ databases">
        <title>The Genome Annotation of Plasmodium falciparum Tanzania (2000708).</title>
        <authorList>
            <consortium name="The Broad Institute Genome Sequencing Platform"/>
            <consortium name="The Broad Institute Genome Sequencing Center for Infectious Disease"/>
            <person name="Neafsey D."/>
            <person name="Hoffman S."/>
            <person name="Volkman S."/>
            <person name="Rosenthal P."/>
            <person name="Walker B."/>
            <person name="Young S.K."/>
            <person name="Zeng Q."/>
            <person name="Gargeya S."/>
            <person name="Fitzgerald M."/>
            <person name="Haas B."/>
            <person name="Abouelleil A."/>
            <person name="Allen A.W."/>
            <person name="Alvarado L."/>
            <person name="Arachchi H.M."/>
            <person name="Berlin A.M."/>
            <person name="Chapman S.B."/>
            <person name="Gainer-Dewar J."/>
            <person name="Goldberg J."/>
            <person name="Griggs A."/>
            <person name="Gujja S."/>
            <person name="Hansen M."/>
            <person name="Howarth C."/>
            <person name="Imamovic A."/>
            <person name="Ireland A."/>
            <person name="Larimer J."/>
            <person name="McCowan C."/>
            <person name="Murphy C."/>
            <person name="Pearson M."/>
            <person name="Poon T.W."/>
            <person name="Priest M."/>
            <person name="Roberts A."/>
            <person name="Saif S."/>
            <person name="Shea T."/>
            <person name="Sisk P."/>
            <person name="Sykes S."/>
            <person name="Wortman J."/>
            <person name="Nusbaum C."/>
            <person name="Birren B."/>
        </authorList>
    </citation>
    <scope>NUCLEOTIDE SEQUENCE [LARGE SCALE GENOMIC DNA]</scope>
    <source>
        <strain evidence="2">Tanzania (2000708)</strain>
    </source>
</reference>
<protein>
    <submittedName>
        <fullName evidence="1">Uncharacterized protein</fullName>
    </submittedName>
</protein>
<name>A0A024VWZ3_PLAFA</name>
<accession>A0A024VWZ3</accession>
<gene>
    <name evidence="1" type="ORF">PFTANZ_06442</name>
</gene>
<reference evidence="1 2" key="2">
    <citation type="submission" date="2013-02" db="EMBL/GenBank/DDBJ databases">
        <title>The Genome Sequence of Plasmodium falciparum Tanzania (2000708).</title>
        <authorList>
            <consortium name="The Broad Institute Genome Sequencing Platform"/>
            <consortium name="The Broad Institute Genome Sequencing Center for Infectious Disease"/>
            <person name="Neafsey D."/>
            <person name="Cheeseman I."/>
            <person name="Volkman S."/>
            <person name="Adams J."/>
            <person name="Walker B."/>
            <person name="Young S.K."/>
            <person name="Zeng Q."/>
            <person name="Gargeya S."/>
            <person name="Fitzgerald M."/>
            <person name="Haas B."/>
            <person name="Abouelleil A."/>
            <person name="Alvarado L."/>
            <person name="Arachchi H.M."/>
            <person name="Berlin A.M."/>
            <person name="Chapman S.B."/>
            <person name="Dewar J."/>
            <person name="Goldberg J."/>
            <person name="Griggs A."/>
            <person name="Gujja S."/>
            <person name="Hansen M."/>
            <person name="Howarth C."/>
            <person name="Imamovic A."/>
            <person name="Larimer J."/>
            <person name="McCowan C."/>
            <person name="Murphy C."/>
            <person name="Neiman D."/>
            <person name="Pearson M."/>
            <person name="Priest M."/>
            <person name="Roberts A."/>
            <person name="Saif S."/>
            <person name="Shea T."/>
            <person name="Sisk P."/>
            <person name="Sykes S."/>
            <person name="Wortman J."/>
            <person name="Nusbaum C."/>
            <person name="Birren B."/>
        </authorList>
    </citation>
    <scope>NUCLEOTIDE SEQUENCE [LARGE SCALE GENOMIC DNA]</scope>
    <source>
        <strain evidence="2">Tanzania (2000708)</strain>
    </source>
</reference>
<dbReference type="EMBL" id="KI927035">
    <property type="protein sequence ID" value="ETW32838.1"/>
    <property type="molecule type" value="Genomic_DNA"/>
</dbReference>
<dbReference type="Proteomes" id="UP000030708">
    <property type="component" value="Unassembled WGS sequence"/>
</dbReference>
<dbReference type="AlphaFoldDB" id="A0A024VWZ3"/>
<evidence type="ECO:0000313" key="1">
    <source>
        <dbReference type="EMBL" id="ETW32838.1"/>
    </source>
</evidence>
<proteinExistence type="predicted"/>